<gene>
    <name evidence="3" type="ORF">ERS852448_00936</name>
</gene>
<dbReference type="Gene3D" id="3.90.226.10">
    <property type="entry name" value="2-enoyl-CoA Hydratase, Chain A, domain 1"/>
    <property type="match status" value="2"/>
</dbReference>
<accession>A0A173SFK5</accession>
<dbReference type="PANTHER" id="PTHR43842:SF2">
    <property type="entry name" value="PROPIONYL-COA CARBOXYLASE BETA CHAIN, MITOCHONDRIAL"/>
    <property type="match status" value="1"/>
</dbReference>
<dbReference type="GeneID" id="97390267"/>
<evidence type="ECO:0000259" key="1">
    <source>
        <dbReference type="PROSITE" id="PS50980"/>
    </source>
</evidence>
<dbReference type="STRING" id="39490.ERS852448_00936"/>
<sequence>MAECLALERINRLLDEGSFVEVGALVSARTTDFTVNDQSAPSDGVITGYGQIEGNPVYVYSQNRDVLNGTMGEMHAKKIAKLYDMADKAAAPVIGLLDCGGFRLQESVDALDSFGCVLAKQAEYADSVLQISAVMGNCAGGMTLIPAMSDFAFMTKEAQMYVNAPHTIMDNKKLSREFDSAKYQAAVSGQAEVLESEEAVLTKIRELVVMLIDEEYGRCGEDDLNRYISDKTCAMKDARALLAECADDKFLEIRPDYAPEMVTGFLTLNGILVGAVANADALYDEKGEKTADLADGLTVDGCEKAAAFVAFCNDCEIPLLTVTAADGFAAVEQTEKGLPQAIAKLVKAYHDGGFNSKVNLIMGDTYGSAYVAMGARSISDADMVFAWDDAKVGMMEAEKAANILFAAEGEKATEKQAAAYEGKQNAVTSAAARGSVDAVIAPAQTRKHLIMAFSML</sequence>
<dbReference type="GO" id="GO:0004658">
    <property type="term" value="F:propionyl-CoA carboxylase activity"/>
    <property type="evidence" value="ECO:0007669"/>
    <property type="project" value="TreeGrafter"/>
</dbReference>
<evidence type="ECO:0000313" key="3">
    <source>
        <dbReference type="EMBL" id="CUM89162.1"/>
    </source>
</evidence>
<dbReference type="Proteomes" id="UP000095492">
    <property type="component" value="Unassembled WGS sequence"/>
</dbReference>
<evidence type="ECO:0000313" key="4">
    <source>
        <dbReference type="Proteomes" id="UP000095492"/>
    </source>
</evidence>
<name>A0A173SFK5_EUBRA</name>
<dbReference type="RefSeq" id="WP_055289669.1">
    <property type="nucleotide sequence ID" value="NZ_CP173382.1"/>
</dbReference>
<dbReference type="GO" id="GO:0009317">
    <property type="term" value="C:acetyl-CoA carboxylase complex"/>
    <property type="evidence" value="ECO:0007669"/>
    <property type="project" value="TreeGrafter"/>
</dbReference>
<feature type="domain" description="CoA carboxyltransferase N-terminal" evidence="1">
    <location>
        <begin position="1"/>
        <end position="154"/>
    </location>
</feature>
<feature type="domain" description="CoA carboxyltransferase C-terminal" evidence="2">
    <location>
        <begin position="199"/>
        <end position="456"/>
    </location>
</feature>
<dbReference type="InterPro" id="IPR029045">
    <property type="entry name" value="ClpP/crotonase-like_dom_sf"/>
</dbReference>
<dbReference type="PANTHER" id="PTHR43842">
    <property type="entry name" value="PROPIONYL-COA CARBOXYLASE BETA CHAIN"/>
    <property type="match status" value="1"/>
</dbReference>
<evidence type="ECO:0000259" key="2">
    <source>
        <dbReference type="PROSITE" id="PS50989"/>
    </source>
</evidence>
<dbReference type="InterPro" id="IPR011762">
    <property type="entry name" value="COA_CT_N"/>
</dbReference>
<organism evidence="3 4">
    <name type="scientific">Eubacterium ramulus</name>
    <dbReference type="NCBI Taxonomy" id="39490"/>
    <lineage>
        <taxon>Bacteria</taxon>
        <taxon>Bacillati</taxon>
        <taxon>Bacillota</taxon>
        <taxon>Clostridia</taxon>
        <taxon>Eubacteriales</taxon>
        <taxon>Eubacteriaceae</taxon>
        <taxon>Eubacterium</taxon>
    </lineage>
</organism>
<protein>
    <submittedName>
        <fullName evidence="3">Methylmalonyl-CoA carboxyltransferase 12S subunit</fullName>
        <ecNumber evidence="3">2.1.3.1</ecNumber>
    </submittedName>
</protein>
<dbReference type="AlphaFoldDB" id="A0A173SFK5"/>
<dbReference type="EC" id="2.1.3.1" evidence="3"/>
<keyword evidence="3" id="KW-0808">Transferase</keyword>
<dbReference type="OrthoDB" id="9803706at2"/>
<dbReference type="Pfam" id="PF01039">
    <property type="entry name" value="Carboxyl_trans"/>
    <property type="match status" value="1"/>
</dbReference>
<dbReference type="EMBL" id="CYYA01000005">
    <property type="protein sequence ID" value="CUM89162.1"/>
    <property type="molecule type" value="Genomic_DNA"/>
</dbReference>
<dbReference type="InterPro" id="IPR011763">
    <property type="entry name" value="COA_CT_C"/>
</dbReference>
<dbReference type="InterPro" id="IPR051047">
    <property type="entry name" value="AccD/PCCB"/>
</dbReference>
<dbReference type="PROSITE" id="PS50989">
    <property type="entry name" value="COA_CT_CTER"/>
    <property type="match status" value="1"/>
</dbReference>
<reference evidence="3 4" key="1">
    <citation type="submission" date="2015-09" db="EMBL/GenBank/DDBJ databases">
        <authorList>
            <consortium name="Pathogen Informatics"/>
        </authorList>
    </citation>
    <scope>NUCLEOTIDE SEQUENCE [LARGE SCALE GENOMIC DNA]</scope>
    <source>
        <strain evidence="3 4">2789STDY5608891</strain>
    </source>
</reference>
<dbReference type="SUPFAM" id="SSF52096">
    <property type="entry name" value="ClpP/crotonase"/>
    <property type="match status" value="2"/>
</dbReference>
<dbReference type="PROSITE" id="PS50980">
    <property type="entry name" value="COA_CT_NTER"/>
    <property type="match status" value="1"/>
</dbReference>
<dbReference type="InterPro" id="IPR034733">
    <property type="entry name" value="AcCoA_carboxyl_beta"/>
</dbReference>
<dbReference type="GO" id="GO:0047154">
    <property type="term" value="F:methylmalonyl-CoA carboxytransferase activity"/>
    <property type="evidence" value="ECO:0007669"/>
    <property type="project" value="UniProtKB-EC"/>
</dbReference>
<proteinExistence type="predicted"/>